<dbReference type="FunFam" id="1.10.510.10:FF:000530">
    <property type="entry name" value="probable receptor-like protein kinase At5g59700"/>
    <property type="match status" value="1"/>
</dbReference>
<gene>
    <name evidence="4" type="ORF">LSAT_V11C300141380</name>
</gene>
<sequence>MDFRNLIVFIWLTGSIIKTVSSQSASTQCPLEFKSLTTSQNCEEGTWDDFLKDKCCKSPFNSYLDALAIRANETGKIYLNSTEQTSCLKKMKENVTTDVFTCGIDKLTAGINGCAAFSVHDVSNRLRDEVLGLSKGCGSIIGVGGYWNQSCGECVKSWEDIKGVISGDSDDDLCRFAVLTTLTGSRIDDLIWKENVYRCLGGQVISNDTNQNKGRKKNSTDSTIIGLLSGISALVVICVYIMARRWHSMHAGAKDDGMKRDLPKKSRYLKVPIKEILYATNNLDQSNYIGEGTAGKVYRGILSNKQHVAVKHIIDDGFMETFLREVRNLALVRHPNLVALLGYCDNEDECFLIYELCTNGNLSEWLFGKNKVLSWIQRLEIAIDCARGLWFLHTYSEGCIVHRDIKPTNILLGPNYEAKLSDFGLSKVIDIGKTYASSEVRGTFGYVDPEYQTDSQVNSAGDVYSFGIVLLQILSGRRVINMNASKPMPLEKMAKSLTKGGSIVGFADPKLEGKYSAEAFELTFQLALSCTGHKKERPSMGQVVERLEETHEISISVMDLNLHKT</sequence>
<dbReference type="AlphaFoldDB" id="A0A9R1W481"/>
<feature type="transmembrane region" description="Helical" evidence="1">
    <location>
        <begin position="224"/>
        <end position="243"/>
    </location>
</feature>
<dbReference type="InterPro" id="IPR000719">
    <property type="entry name" value="Prot_kinase_dom"/>
</dbReference>
<dbReference type="GO" id="GO:0016020">
    <property type="term" value="C:membrane"/>
    <property type="evidence" value="ECO:0000318"/>
    <property type="project" value="GO_Central"/>
</dbReference>
<name>A0A9R1W481_LACSA</name>
<evidence type="ECO:0000259" key="3">
    <source>
        <dbReference type="PROSITE" id="PS50011"/>
    </source>
</evidence>
<dbReference type="InterPro" id="IPR008271">
    <property type="entry name" value="Ser/Thr_kinase_AS"/>
</dbReference>
<dbReference type="SUPFAM" id="SSF56112">
    <property type="entry name" value="Protein kinase-like (PK-like)"/>
    <property type="match status" value="1"/>
</dbReference>
<feature type="chain" id="PRO_5040314860" description="Protein kinase domain-containing protein" evidence="2">
    <location>
        <begin position="23"/>
        <end position="565"/>
    </location>
</feature>
<evidence type="ECO:0000256" key="1">
    <source>
        <dbReference type="SAM" id="Phobius"/>
    </source>
</evidence>
<dbReference type="InterPro" id="IPR051564">
    <property type="entry name" value="LRR_receptor-like_kinase"/>
</dbReference>
<keyword evidence="1" id="KW-0812">Transmembrane</keyword>
<dbReference type="InterPro" id="IPR011009">
    <property type="entry name" value="Kinase-like_dom_sf"/>
</dbReference>
<keyword evidence="5" id="KW-1185">Reference proteome</keyword>
<dbReference type="GO" id="GO:0004674">
    <property type="term" value="F:protein serine/threonine kinase activity"/>
    <property type="evidence" value="ECO:0000318"/>
    <property type="project" value="GO_Central"/>
</dbReference>
<dbReference type="Pfam" id="PF00069">
    <property type="entry name" value="Pkinase"/>
    <property type="match status" value="1"/>
</dbReference>
<dbReference type="Pfam" id="PF19160">
    <property type="entry name" value="SPARK"/>
    <property type="match status" value="1"/>
</dbReference>
<dbReference type="Gene3D" id="1.10.510.10">
    <property type="entry name" value="Transferase(Phosphotransferase) domain 1"/>
    <property type="match status" value="1"/>
</dbReference>
<dbReference type="PROSITE" id="PS00108">
    <property type="entry name" value="PROTEIN_KINASE_ST"/>
    <property type="match status" value="1"/>
</dbReference>
<evidence type="ECO:0000313" key="4">
    <source>
        <dbReference type="EMBL" id="KAJ0219547.1"/>
    </source>
</evidence>
<reference evidence="4 5" key="1">
    <citation type="journal article" date="2017" name="Nat. Commun.">
        <title>Genome assembly with in vitro proximity ligation data and whole-genome triplication in lettuce.</title>
        <authorList>
            <person name="Reyes-Chin-Wo S."/>
            <person name="Wang Z."/>
            <person name="Yang X."/>
            <person name="Kozik A."/>
            <person name="Arikit S."/>
            <person name="Song C."/>
            <person name="Xia L."/>
            <person name="Froenicke L."/>
            <person name="Lavelle D.O."/>
            <person name="Truco M.J."/>
            <person name="Xia R."/>
            <person name="Zhu S."/>
            <person name="Xu C."/>
            <person name="Xu H."/>
            <person name="Xu X."/>
            <person name="Cox K."/>
            <person name="Korf I."/>
            <person name="Meyers B.C."/>
            <person name="Michelmore R.W."/>
        </authorList>
    </citation>
    <scope>NUCLEOTIDE SEQUENCE [LARGE SCALE GENOMIC DNA]</scope>
    <source>
        <strain evidence="5">cv. Salinas</strain>
        <tissue evidence="4">Seedlings</tissue>
    </source>
</reference>
<dbReference type="EMBL" id="NBSK02000003">
    <property type="protein sequence ID" value="KAJ0219547.1"/>
    <property type="molecule type" value="Genomic_DNA"/>
</dbReference>
<accession>A0A9R1W481</accession>
<dbReference type="PROSITE" id="PS50011">
    <property type="entry name" value="PROTEIN_KINASE_DOM"/>
    <property type="match status" value="1"/>
</dbReference>
<dbReference type="SMART" id="SM00220">
    <property type="entry name" value="S_TKc"/>
    <property type="match status" value="1"/>
</dbReference>
<feature type="signal peptide" evidence="2">
    <location>
        <begin position="1"/>
        <end position="22"/>
    </location>
</feature>
<dbReference type="PANTHER" id="PTHR48055:SF26">
    <property type="entry name" value="TRANSFERASE, PROTEIN KINASE RLK-PELLE-URK-2 FAMILY"/>
    <property type="match status" value="1"/>
</dbReference>
<keyword evidence="1" id="KW-1133">Transmembrane helix</keyword>
<dbReference type="PANTHER" id="PTHR48055">
    <property type="entry name" value="LEUCINE-RICH REPEAT RECEPTOR PROTEIN KINASE EMS1"/>
    <property type="match status" value="1"/>
</dbReference>
<evidence type="ECO:0000256" key="2">
    <source>
        <dbReference type="SAM" id="SignalP"/>
    </source>
</evidence>
<comment type="caution">
    <text evidence="4">The sequence shown here is derived from an EMBL/GenBank/DDBJ whole genome shotgun (WGS) entry which is preliminary data.</text>
</comment>
<keyword evidence="1" id="KW-0472">Membrane</keyword>
<feature type="domain" description="Protein kinase" evidence="3">
    <location>
        <begin position="283"/>
        <end position="554"/>
    </location>
</feature>
<dbReference type="InterPro" id="IPR043891">
    <property type="entry name" value="SPARK"/>
</dbReference>
<evidence type="ECO:0000313" key="5">
    <source>
        <dbReference type="Proteomes" id="UP000235145"/>
    </source>
</evidence>
<protein>
    <recommendedName>
        <fullName evidence="3">Protein kinase domain-containing protein</fullName>
    </recommendedName>
</protein>
<keyword evidence="2" id="KW-0732">Signal</keyword>
<proteinExistence type="predicted"/>
<dbReference type="Proteomes" id="UP000235145">
    <property type="component" value="Unassembled WGS sequence"/>
</dbReference>
<dbReference type="GO" id="GO:0005524">
    <property type="term" value="F:ATP binding"/>
    <property type="evidence" value="ECO:0007669"/>
    <property type="project" value="InterPro"/>
</dbReference>
<dbReference type="Gene3D" id="3.30.200.20">
    <property type="entry name" value="Phosphorylase Kinase, domain 1"/>
    <property type="match status" value="1"/>
</dbReference>
<dbReference type="OrthoDB" id="4062651at2759"/>
<organism evidence="4 5">
    <name type="scientific">Lactuca sativa</name>
    <name type="common">Garden lettuce</name>
    <dbReference type="NCBI Taxonomy" id="4236"/>
    <lineage>
        <taxon>Eukaryota</taxon>
        <taxon>Viridiplantae</taxon>
        <taxon>Streptophyta</taxon>
        <taxon>Embryophyta</taxon>
        <taxon>Tracheophyta</taxon>
        <taxon>Spermatophyta</taxon>
        <taxon>Magnoliopsida</taxon>
        <taxon>eudicotyledons</taxon>
        <taxon>Gunneridae</taxon>
        <taxon>Pentapetalae</taxon>
        <taxon>asterids</taxon>
        <taxon>campanulids</taxon>
        <taxon>Asterales</taxon>
        <taxon>Asteraceae</taxon>
        <taxon>Cichorioideae</taxon>
        <taxon>Cichorieae</taxon>
        <taxon>Lactucinae</taxon>
        <taxon>Lactuca</taxon>
    </lineage>
</organism>